<dbReference type="PROSITE" id="PS01125">
    <property type="entry name" value="ROK"/>
    <property type="match status" value="1"/>
</dbReference>
<dbReference type="OrthoDB" id="9810372at2"/>
<gene>
    <name evidence="1" type="ORF">BFP71_04440</name>
</gene>
<dbReference type="InterPro" id="IPR043129">
    <property type="entry name" value="ATPase_NBD"/>
</dbReference>
<protein>
    <submittedName>
        <fullName evidence="1">Sugar kinase</fullName>
    </submittedName>
</protein>
<keyword evidence="1" id="KW-0418">Kinase</keyword>
<organism evidence="1 2">
    <name type="scientific">Roseivirga misakiensis</name>
    <dbReference type="NCBI Taxonomy" id="1563681"/>
    <lineage>
        <taxon>Bacteria</taxon>
        <taxon>Pseudomonadati</taxon>
        <taxon>Bacteroidota</taxon>
        <taxon>Cytophagia</taxon>
        <taxon>Cytophagales</taxon>
        <taxon>Roseivirgaceae</taxon>
        <taxon>Roseivirga</taxon>
    </lineage>
</organism>
<dbReference type="InterPro" id="IPR049874">
    <property type="entry name" value="ROK_cs"/>
</dbReference>
<dbReference type="PANTHER" id="PTHR18964:SF174">
    <property type="entry name" value="D-ALLOSE KINASE-RELATED"/>
    <property type="match status" value="1"/>
</dbReference>
<dbReference type="STRING" id="1563681.BFP71_04440"/>
<sequence length="303" mass="32213">MSEQLWGIDLGGTKIEGIVMKSPTEPEVLIRKRIDTESDQGYEHVLNRIKNLIDDMAESVGSHPIKLGIGTPGAIDPPTGLLKNSNSQSINKMPFQKDLQALLGIPVITANDANCFALAETKMGVVPEVDPEAKVVFGVIMGTGCGGGLVVNGQVINGKQGIGGEWGHNFLDSSGGDCYCGKSGCTEKIISGTGLENYYEEITGVRKRLKEIIPDARSGKDPNAVKTLDRLIHFFGLGISTVINIVDPDVIVLGGGVGNIEELYTEGIKSAQKHVFNPRLDTKIVRPKLGDSAGVFGAAFLTV</sequence>
<dbReference type="CDD" id="cd24066">
    <property type="entry name" value="ASKHA_NBD_ROK_EcFRK-like"/>
    <property type="match status" value="1"/>
</dbReference>
<dbReference type="Pfam" id="PF00480">
    <property type="entry name" value="ROK"/>
    <property type="match status" value="1"/>
</dbReference>
<evidence type="ECO:0000313" key="2">
    <source>
        <dbReference type="Proteomes" id="UP000095552"/>
    </source>
</evidence>
<evidence type="ECO:0000313" key="1">
    <source>
        <dbReference type="EMBL" id="OEK06909.1"/>
    </source>
</evidence>
<dbReference type="InterPro" id="IPR000600">
    <property type="entry name" value="ROK"/>
</dbReference>
<keyword evidence="1" id="KW-0808">Transferase</keyword>
<keyword evidence="2" id="KW-1185">Reference proteome</keyword>
<dbReference type="GO" id="GO:0004396">
    <property type="term" value="F:hexokinase activity"/>
    <property type="evidence" value="ECO:0007669"/>
    <property type="project" value="TreeGrafter"/>
</dbReference>
<accession>A0A1E5T6A2</accession>
<proteinExistence type="predicted"/>
<dbReference type="Gene3D" id="3.30.420.40">
    <property type="match status" value="2"/>
</dbReference>
<dbReference type="AlphaFoldDB" id="A0A1E5T6A2"/>
<reference evidence="1 2" key="1">
    <citation type="submission" date="2016-08" db="EMBL/GenBank/DDBJ databases">
        <title>Draft genome of Fabibacter sp. strain SK-8.</title>
        <authorList>
            <person name="Wong S.-K."/>
            <person name="Hamasaki K."/>
            <person name="Yoshizawa S."/>
        </authorList>
    </citation>
    <scope>NUCLEOTIDE SEQUENCE [LARGE SCALE GENOMIC DNA]</scope>
    <source>
        <strain evidence="1 2">SK-8</strain>
    </source>
</reference>
<dbReference type="SUPFAM" id="SSF53067">
    <property type="entry name" value="Actin-like ATPase domain"/>
    <property type="match status" value="1"/>
</dbReference>
<dbReference type="EMBL" id="MDGQ01000003">
    <property type="protein sequence ID" value="OEK06909.1"/>
    <property type="molecule type" value="Genomic_DNA"/>
</dbReference>
<name>A0A1E5T6A2_9BACT</name>
<dbReference type="Proteomes" id="UP000095552">
    <property type="component" value="Unassembled WGS sequence"/>
</dbReference>
<dbReference type="PANTHER" id="PTHR18964">
    <property type="entry name" value="ROK (REPRESSOR, ORF, KINASE) FAMILY"/>
    <property type="match status" value="1"/>
</dbReference>
<dbReference type="RefSeq" id="WP_069834221.1">
    <property type="nucleotide sequence ID" value="NZ_MDGQ01000003.1"/>
</dbReference>
<comment type="caution">
    <text evidence="1">The sequence shown here is derived from an EMBL/GenBank/DDBJ whole genome shotgun (WGS) entry which is preliminary data.</text>
</comment>